<evidence type="ECO:0000313" key="3">
    <source>
        <dbReference type="Proteomes" id="UP000199691"/>
    </source>
</evidence>
<gene>
    <name evidence="2" type="ORF">SAMN05421507_109212</name>
</gene>
<name>A0A1H0TAU1_9PSEU</name>
<reference evidence="3" key="1">
    <citation type="submission" date="2016-10" db="EMBL/GenBank/DDBJ databases">
        <authorList>
            <person name="Varghese N."/>
            <person name="Submissions S."/>
        </authorList>
    </citation>
    <scope>NUCLEOTIDE SEQUENCE [LARGE SCALE GENOMIC DNA]</scope>
    <source>
        <strain evidence="3">CGMCC 4.6609</strain>
    </source>
</reference>
<dbReference type="STRING" id="641025.SAMN05421507_109212"/>
<feature type="region of interest" description="Disordered" evidence="1">
    <location>
        <begin position="52"/>
        <end position="81"/>
    </location>
</feature>
<evidence type="ECO:0000256" key="1">
    <source>
        <dbReference type="SAM" id="MobiDB-lite"/>
    </source>
</evidence>
<protein>
    <submittedName>
        <fullName evidence="2">Uncharacterized protein</fullName>
    </submittedName>
</protein>
<accession>A0A1H0TAU1</accession>
<keyword evidence="3" id="KW-1185">Reference proteome</keyword>
<evidence type="ECO:0000313" key="2">
    <source>
        <dbReference type="EMBL" id="SDP50911.1"/>
    </source>
</evidence>
<dbReference type="Proteomes" id="UP000199691">
    <property type="component" value="Unassembled WGS sequence"/>
</dbReference>
<organism evidence="2 3">
    <name type="scientific">Lentzea jiangxiensis</name>
    <dbReference type="NCBI Taxonomy" id="641025"/>
    <lineage>
        <taxon>Bacteria</taxon>
        <taxon>Bacillati</taxon>
        <taxon>Actinomycetota</taxon>
        <taxon>Actinomycetes</taxon>
        <taxon>Pseudonocardiales</taxon>
        <taxon>Pseudonocardiaceae</taxon>
        <taxon>Lentzea</taxon>
    </lineage>
</organism>
<dbReference type="EMBL" id="FNIX01000009">
    <property type="protein sequence ID" value="SDP50911.1"/>
    <property type="molecule type" value="Genomic_DNA"/>
</dbReference>
<feature type="compositionally biased region" description="Polar residues" evidence="1">
    <location>
        <begin position="61"/>
        <end position="71"/>
    </location>
</feature>
<sequence>MRTVLALVVGVAIGVVVWWLGASPPWAAVLAVPPTAFGVLVTRLPRATDIVWSPPPPPPDSISSAHASTLASRLAEAEKDPRRYRERFRARLARLGIEASEMPGPDELADRLRRVE</sequence>
<dbReference type="OrthoDB" id="3698940at2"/>
<proteinExistence type="predicted"/>
<dbReference type="AlphaFoldDB" id="A0A1H0TAU1"/>
<dbReference type="RefSeq" id="WP_143022781.1">
    <property type="nucleotide sequence ID" value="NZ_FNIX01000009.1"/>
</dbReference>